<dbReference type="EMBL" id="CH981526">
    <property type="protein sequence ID" value="EDK44762.1"/>
    <property type="molecule type" value="Genomic_DNA"/>
</dbReference>
<evidence type="ECO:0000313" key="1">
    <source>
        <dbReference type="EMBL" id="EDK44762.1"/>
    </source>
</evidence>
<accession>A5E004</accession>
<gene>
    <name evidence="1" type="ORF">LELG_02941</name>
</gene>
<dbReference type="PANTHER" id="PTHR47345:SF1">
    <property type="entry name" value="CUT9-INTERACTING PROTEIN SCN1"/>
    <property type="match status" value="1"/>
</dbReference>
<dbReference type="Gene3D" id="3.20.20.140">
    <property type="entry name" value="Metal-dependent hydrolases"/>
    <property type="match status" value="1"/>
</dbReference>
<dbReference type="Proteomes" id="UP000001996">
    <property type="component" value="Unassembled WGS sequence"/>
</dbReference>
<sequence>MIETRLQLCDNHCHFHPETTTDDAVKFATILNKENANSPFCKYFFHLMTTQHIDIECLDVLLSRVDNKDIIVPYFGVHPWFSHLFYTGDTKPNKIDHYNKVLKPTFSNELLSNLPEPMSIHQHTKRSMEIIEKHNLKVYGIGEIGLDKLFRVPDVGFLGNPKSNNIANDNGNKLPPPDKVLSKSRVTIQHQMDIFNHQLEFAQRMDKQVSIHCVKAHGALFEEVMKYSSTSSKKLKSTTTDSQATTSTSASGLPPLRVILHSYTGSIDQAKRWVKEWPKGGKLFFSLSNWINGSEDKEETLKGLMDIVSLDQILTESDIPVDRLFIEDKTQEYLDHLLGIYERLNVYKLIKSDQIESNMLSSINVQS</sequence>
<dbReference type="OrthoDB" id="413993at2759"/>
<dbReference type="KEGG" id="lel:PVL30_003768"/>
<dbReference type="eggNOG" id="KOG3020">
    <property type="taxonomic scope" value="Eukaryota"/>
</dbReference>
<dbReference type="GeneID" id="5233019"/>
<dbReference type="AlphaFoldDB" id="A5E004"/>
<reference evidence="1 2" key="1">
    <citation type="journal article" date="2009" name="Nature">
        <title>Evolution of pathogenicity and sexual reproduction in eight Candida genomes.</title>
        <authorList>
            <person name="Butler G."/>
            <person name="Rasmussen M.D."/>
            <person name="Lin M.F."/>
            <person name="Santos M.A."/>
            <person name="Sakthikumar S."/>
            <person name="Munro C.A."/>
            <person name="Rheinbay E."/>
            <person name="Grabherr M."/>
            <person name="Forche A."/>
            <person name="Reedy J.L."/>
            <person name="Agrafioti I."/>
            <person name="Arnaud M.B."/>
            <person name="Bates S."/>
            <person name="Brown A.J."/>
            <person name="Brunke S."/>
            <person name="Costanzo M.C."/>
            <person name="Fitzpatrick D.A."/>
            <person name="de Groot P.W."/>
            <person name="Harris D."/>
            <person name="Hoyer L.L."/>
            <person name="Hube B."/>
            <person name="Klis F.M."/>
            <person name="Kodira C."/>
            <person name="Lennard N."/>
            <person name="Logue M.E."/>
            <person name="Martin R."/>
            <person name="Neiman A.M."/>
            <person name="Nikolaou E."/>
            <person name="Quail M.A."/>
            <person name="Quinn J."/>
            <person name="Santos M.C."/>
            <person name="Schmitzberger F.F."/>
            <person name="Sherlock G."/>
            <person name="Shah P."/>
            <person name="Silverstein K.A."/>
            <person name="Skrzypek M.S."/>
            <person name="Soll D."/>
            <person name="Staggs R."/>
            <person name="Stansfield I."/>
            <person name="Stumpf M.P."/>
            <person name="Sudbery P.E."/>
            <person name="Srikantha T."/>
            <person name="Zeng Q."/>
            <person name="Berman J."/>
            <person name="Berriman M."/>
            <person name="Heitman J."/>
            <person name="Gow N.A."/>
            <person name="Lorenz M.C."/>
            <person name="Birren B.W."/>
            <person name="Kellis M."/>
            <person name="Cuomo C.A."/>
        </authorList>
    </citation>
    <scope>NUCLEOTIDE SEQUENCE [LARGE SCALE GENOMIC DNA]</scope>
    <source>
        <strain evidence="2">ATCC 11503 / BCRC 21390 / CBS 2605 / JCM 1781 / NBRC 1676 / NRRL YB-4239</strain>
    </source>
</reference>
<proteinExistence type="predicted"/>
<name>A5E004_LODEL</name>
<dbReference type="PANTHER" id="PTHR47345">
    <property type="entry name" value="CUT9-INTERACTING PROTEIN SCN1"/>
    <property type="match status" value="1"/>
</dbReference>
<organism evidence="1 2">
    <name type="scientific">Lodderomyces elongisporus (strain ATCC 11503 / CBS 2605 / JCM 1781 / NBRC 1676 / NRRL YB-4239)</name>
    <name type="common">Yeast</name>
    <name type="synonym">Saccharomyces elongisporus</name>
    <dbReference type="NCBI Taxonomy" id="379508"/>
    <lineage>
        <taxon>Eukaryota</taxon>
        <taxon>Fungi</taxon>
        <taxon>Dikarya</taxon>
        <taxon>Ascomycota</taxon>
        <taxon>Saccharomycotina</taxon>
        <taxon>Pichiomycetes</taxon>
        <taxon>Debaryomycetaceae</taxon>
        <taxon>Candida/Lodderomyces clade</taxon>
        <taxon>Lodderomyces</taxon>
    </lineage>
</organism>
<dbReference type="VEuPathDB" id="FungiDB:LELG_02941"/>
<dbReference type="HOGENOM" id="CLU_031506_3_1_1"/>
<keyword evidence="2" id="KW-1185">Reference proteome</keyword>
<evidence type="ECO:0000313" key="2">
    <source>
        <dbReference type="Proteomes" id="UP000001996"/>
    </source>
</evidence>
<dbReference type="InParanoid" id="A5E004"/>
<dbReference type="InterPro" id="IPR001130">
    <property type="entry name" value="TatD-like"/>
</dbReference>
<dbReference type="GO" id="GO:0016788">
    <property type="term" value="F:hydrolase activity, acting on ester bonds"/>
    <property type="evidence" value="ECO:0007669"/>
    <property type="project" value="InterPro"/>
</dbReference>
<dbReference type="SUPFAM" id="SSF51556">
    <property type="entry name" value="Metallo-dependent hydrolases"/>
    <property type="match status" value="1"/>
</dbReference>
<dbReference type="FunCoup" id="A5E004">
    <property type="interactions" value="47"/>
</dbReference>
<protein>
    <submittedName>
        <fullName evidence="1">Uncharacterized protein</fullName>
    </submittedName>
</protein>
<dbReference type="InterPro" id="IPR032466">
    <property type="entry name" value="Metal_Hydrolase"/>
</dbReference>
<dbReference type="InterPro" id="IPR053044">
    <property type="entry name" value="Metallo-hydrolase/TatD-type"/>
</dbReference>
<dbReference type="Pfam" id="PF01026">
    <property type="entry name" value="TatD_DNase"/>
    <property type="match status" value="1"/>
</dbReference>
<dbReference type="OMA" id="TECWKGH"/>